<feature type="transmembrane region" description="Helical" evidence="2">
    <location>
        <begin position="304"/>
        <end position="328"/>
    </location>
</feature>
<dbReference type="EMBL" id="JANEYG010000041">
    <property type="protein sequence ID" value="KAJ8916604.1"/>
    <property type="molecule type" value="Genomic_DNA"/>
</dbReference>
<sequence>MRKDSFLCSGKSCDGESNEKVKDEKQQRPEYPHSGMTLPTAAAAPVVDGMMLSMPDLPSLQSLVEVPSMMFWERVTACTVVIRASLMPNLSWITFASGAKQLVVQEAIETILQDKFVSLEMITKPWKREKWCSTDFPDWLLLLRHFNSLDACWNVGPYLKEVNDKDFIETATVQALVSISNSEFLNKFNAVHGFLSLETWHTDCPKNYAKPDGLEIYFDIPEVAKSNVTEFDVCVNIRGPEEYLPKFSQPNCVVSTNTNNKNKALAHLFTYGTCKTGAVAKLEFYPQNKENFANYLSQSEKDRIYIHLIWTSYFLLFLLLGIVVYGTLQTEHIFDKYLHKFVPQRQY</sequence>
<keyword evidence="2" id="KW-0472">Membrane</keyword>
<dbReference type="PANTHER" id="PTHR16002:SF4">
    <property type="entry name" value="TMEM248_TMEM219 DOMAIN-CONTAINING PROTEIN"/>
    <property type="match status" value="1"/>
</dbReference>
<feature type="compositionally biased region" description="Basic and acidic residues" evidence="1">
    <location>
        <begin position="13"/>
        <end position="31"/>
    </location>
</feature>
<evidence type="ECO:0000313" key="3">
    <source>
        <dbReference type="EMBL" id="KAJ8916604.1"/>
    </source>
</evidence>
<gene>
    <name evidence="3" type="ORF">NQ315_000249</name>
</gene>
<keyword evidence="2" id="KW-1133">Transmembrane helix</keyword>
<keyword evidence="2" id="KW-0812">Transmembrane</keyword>
<dbReference type="AlphaFoldDB" id="A0AAV8VRI0"/>
<evidence type="ECO:0000313" key="4">
    <source>
        <dbReference type="Proteomes" id="UP001159042"/>
    </source>
</evidence>
<comment type="caution">
    <text evidence="3">The sequence shown here is derived from an EMBL/GenBank/DDBJ whole genome shotgun (WGS) entry which is preliminary data.</text>
</comment>
<evidence type="ECO:0000256" key="2">
    <source>
        <dbReference type="SAM" id="Phobius"/>
    </source>
</evidence>
<dbReference type="Proteomes" id="UP001159042">
    <property type="component" value="Unassembled WGS sequence"/>
</dbReference>
<organism evidence="3 4">
    <name type="scientific">Exocentrus adspersus</name>
    <dbReference type="NCBI Taxonomy" id="1586481"/>
    <lineage>
        <taxon>Eukaryota</taxon>
        <taxon>Metazoa</taxon>
        <taxon>Ecdysozoa</taxon>
        <taxon>Arthropoda</taxon>
        <taxon>Hexapoda</taxon>
        <taxon>Insecta</taxon>
        <taxon>Pterygota</taxon>
        <taxon>Neoptera</taxon>
        <taxon>Endopterygota</taxon>
        <taxon>Coleoptera</taxon>
        <taxon>Polyphaga</taxon>
        <taxon>Cucujiformia</taxon>
        <taxon>Chrysomeloidea</taxon>
        <taxon>Cerambycidae</taxon>
        <taxon>Lamiinae</taxon>
        <taxon>Acanthocinini</taxon>
        <taxon>Exocentrus</taxon>
    </lineage>
</organism>
<name>A0AAV8VRI0_9CUCU</name>
<keyword evidence="4" id="KW-1185">Reference proteome</keyword>
<protein>
    <submittedName>
        <fullName evidence="3">Uncharacterized protein</fullName>
    </submittedName>
</protein>
<proteinExistence type="predicted"/>
<dbReference type="InterPro" id="IPR039493">
    <property type="entry name" value="TMEM248/TMEM219"/>
</dbReference>
<dbReference type="PANTHER" id="PTHR16002">
    <property type="entry name" value="TRANSMEMBRANE PROTEIN 248-LIKE"/>
    <property type="match status" value="1"/>
</dbReference>
<reference evidence="3 4" key="1">
    <citation type="journal article" date="2023" name="Insect Mol. Biol.">
        <title>Genome sequencing provides insights into the evolution of gene families encoding plant cell wall-degrading enzymes in longhorned beetles.</title>
        <authorList>
            <person name="Shin N.R."/>
            <person name="Okamura Y."/>
            <person name="Kirsch R."/>
            <person name="Pauchet Y."/>
        </authorList>
    </citation>
    <scope>NUCLEOTIDE SEQUENCE [LARGE SCALE GENOMIC DNA]</scope>
    <source>
        <strain evidence="3">EAD_L_NR</strain>
    </source>
</reference>
<feature type="region of interest" description="Disordered" evidence="1">
    <location>
        <begin position="1"/>
        <end position="36"/>
    </location>
</feature>
<accession>A0AAV8VRI0</accession>
<evidence type="ECO:0000256" key="1">
    <source>
        <dbReference type="SAM" id="MobiDB-lite"/>
    </source>
</evidence>